<feature type="region of interest" description="Disordered" evidence="1">
    <location>
        <begin position="59"/>
        <end position="104"/>
    </location>
</feature>
<organism evidence="2 3">
    <name type="scientific">Lactuca saligna</name>
    <name type="common">Willowleaf lettuce</name>
    <dbReference type="NCBI Taxonomy" id="75948"/>
    <lineage>
        <taxon>Eukaryota</taxon>
        <taxon>Viridiplantae</taxon>
        <taxon>Streptophyta</taxon>
        <taxon>Embryophyta</taxon>
        <taxon>Tracheophyta</taxon>
        <taxon>Spermatophyta</taxon>
        <taxon>Magnoliopsida</taxon>
        <taxon>eudicotyledons</taxon>
        <taxon>Gunneridae</taxon>
        <taxon>Pentapetalae</taxon>
        <taxon>asterids</taxon>
        <taxon>campanulids</taxon>
        <taxon>Asterales</taxon>
        <taxon>Asteraceae</taxon>
        <taxon>Cichorioideae</taxon>
        <taxon>Cichorieae</taxon>
        <taxon>Lactucinae</taxon>
        <taxon>Lactuca</taxon>
    </lineage>
</organism>
<keyword evidence="3" id="KW-1185">Reference proteome</keyword>
<dbReference type="Proteomes" id="UP001177003">
    <property type="component" value="Chromosome 2"/>
</dbReference>
<accession>A0AA35YFK9</accession>
<proteinExistence type="predicted"/>
<evidence type="ECO:0000313" key="3">
    <source>
        <dbReference type="Proteomes" id="UP001177003"/>
    </source>
</evidence>
<sequence>MTMNQILIKLFISYYQGRAKKKLEELLHQWSEWDTLECSISELTDFGLSKVGLINSTDDVSGPAVSGTSLLGDNRTQSSLSSPPPSPSMSATETQQERHKNRSAVGQLQTIWHPRIFWEMDMVYQQIGEHPQMIFDNILNRNIPWPAKILTRDLELGEQPRKKAAFVPSSESALDISYFTSRYTWNNSEQVRASSSVLGFVCTFLFNSFKQTHKKHSIFPITFKVYNVGMEATVVLQLKGDCSLGYLHIVSTEEVLEYFRQQR</sequence>
<protein>
    <submittedName>
        <fullName evidence="2">Uncharacterized protein</fullName>
    </submittedName>
</protein>
<evidence type="ECO:0000313" key="2">
    <source>
        <dbReference type="EMBL" id="CAI9273022.1"/>
    </source>
</evidence>
<gene>
    <name evidence="2" type="ORF">LSALG_LOCUS13190</name>
</gene>
<reference evidence="2" key="1">
    <citation type="submission" date="2023-04" db="EMBL/GenBank/DDBJ databases">
        <authorList>
            <person name="Vijverberg K."/>
            <person name="Xiong W."/>
            <person name="Schranz E."/>
        </authorList>
    </citation>
    <scope>NUCLEOTIDE SEQUENCE</scope>
</reference>
<dbReference type="EMBL" id="OX465078">
    <property type="protein sequence ID" value="CAI9273022.1"/>
    <property type="molecule type" value="Genomic_DNA"/>
</dbReference>
<evidence type="ECO:0000256" key="1">
    <source>
        <dbReference type="SAM" id="MobiDB-lite"/>
    </source>
</evidence>
<dbReference type="AlphaFoldDB" id="A0AA35YFK9"/>
<name>A0AA35YFK9_LACSI</name>
<feature type="compositionally biased region" description="Polar residues" evidence="1">
    <location>
        <begin position="66"/>
        <end position="77"/>
    </location>
</feature>